<proteinExistence type="predicted"/>
<dbReference type="EMBL" id="BQNB010012212">
    <property type="protein sequence ID" value="GJT00662.1"/>
    <property type="molecule type" value="Genomic_DNA"/>
</dbReference>
<keyword evidence="3" id="KW-0695">RNA-directed DNA polymerase</keyword>
<evidence type="ECO:0000259" key="1">
    <source>
        <dbReference type="Pfam" id="PF00078"/>
    </source>
</evidence>
<comment type="caution">
    <text evidence="3">The sequence shown here is derived from an EMBL/GenBank/DDBJ whole genome shotgun (WGS) entry which is preliminary data.</text>
</comment>
<dbReference type="PANTHER" id="PTHR24559">
    <property type="entry name" value="TRANSPOSON TY3-I GAG-POL POLYPROTEIN"/>
    <property type="match status" value="1"/>
</dbReference>
<feature type="domain" description="Integrase zinc-binding" evidence="2">
    <location>
        <begin position="371"/>
        <end position="424"/>
    </location>
</feature>
<dbReference type="GO" id="GO:0003964">
    <property type="term" value="F:RNA-directed DNA polymerase activity"/>
    <property type="evidence" value="ECO:0007669"/>
    <property type="project" value="UniProtKB-KW"/>
</dbReference>
<sequence length="440" mass="51514">MDWSSKRKLVIVYHEKVVRIPLECDGILRVQGERTLVAAKALMNDKIDVPRISDIPVVQDFTEVFPEDLLGLPSQRRVEFRIYLVPRATPVAKSPYRLAPSEMQKLSEQLRELQDKGYHQLRVHEDAIPKTAFQMKYGHFESTVMPFGLTNAPVVFMDLMNRVCKPYLGRFVIVFIDDILAYSKSKEEHEVHLKLVLESLRKEKLYTMFSKCEFWLEEVHFLGHVVNHNGLGCVLMQRNKVIAYASSVIYTDHKSLQHIFDQKELNMHQRRWIELFSDYECEIRYHLGKANVVADALSRKEWVKPKRVWEMAMTIQSGVKGMILAAQGEAFNQENVLAERLHGLDQQMKRKGDGSLYFMDRIWFLLVGGVRTIIMDEAHKYRYSVHPGADKMYYDLRDMYWWPRMKRDVATYVSECLTCEKVKAEHQRPSGLLQQLEIPE</sequence>
<keyword evidence="3" id="KW-0808">Transferase</keyword>
<feature type="domain" description="Reverse transcriptase" evidence="1">
    <location>
        <begin position="116"/>
        <end position="225"/>
    </location>
</feature>
<dbReference type="SUPFAM" id="SSF56672">
    <property type="entry name" value="DNA/RNA polymerases"/>
    <property type="match status" value="1"/>
</dbReference>
<dbReference type="Gene3D" id="1.10.340.70">
    <property type="match status" value="1"/>
</dbReference>
<keyword evidence="3" id="KW-0548">Nucleotidyltransferase</keyword>
<dbReference type="Proteomes" id="UP001151760">
    <property type="component" value="Unassembled WGS sequence"/>
</dbReference>
<organism evidence="3 4">
    <name type="scientific">Tanacetum coccineum</name>
    <dbReference type="NCBI Taxonomy" id="301880"/>
    <lineage>
        <taxon>Eukaryota</taxon>
        <taxon>Viridiplantae</taxon>
        <taxon>Streptophyta</taxon>
        <taxon>Embryophyta</taxon>
        <taxon>Tracheophyta</taxon>
        <taxon>Spermatophyta</taxon>
        <taxon>Magnoliopsida</taxon>
        <taxon>eudicotyledons</taxon>
        <taxon>Gunneridae</taxon>
        <taxon>Pentapetalae</taxon>
        <taxon>asterids</taxon>
        <taxon>campanulids</taxon>
        <taxon>Asterales</taxon>
        <taxon>Asteraceae</taxon>
        <taxon>Asteroideae</taxon>
        <taxon>Anthemideae</taxon>
        <taxon>Anthemidinae</taxon>
        <taxon>Tanacetum</taxon>
    </lineage>
</organism>
<evidence type="ECO:0000313" key="3">
    <source>
        <dbReference type="EMBL" id="GJT00662.1"/>
    </source>
</evidence>
<accession>A0ABQ5AG04</accession>
<reference evidence="3" key="1">
    <citation type="journal article" date="2022" name="Int. J. Mol. Sci.">
        <title>Draft Genome of Tanacetum Coccineum: Genomic Comparison of Closely Related Tanacetum-Family Plants.</title>
        <authorList>
            <person name="Yamashiro T."/>
            <person name="Shiraishi A."/>
            <person name="Nakayama K."/>
            <person name="Satake H."/>
        </authorList>
    </citation>
    <scope>NUCLEOTIDE SEQUENCE</scope>
</reference>
<gene>
    <name evidence="3" type="ORF">Tco_0821831</name>
</gene>
<dbReference type="InterPro" id="IPR043502">
    <property type="entry name" value="DNA/RNA_pol_sf"/>
</dbReference>
<reference evidence="3" key="2">
    <citation type="submission" date="2022-01" db="EMBL/GenBank/DDBJ databases">
        <authorList>
            <person name="Yamashiro T."/>
            <person name="Shiraishi A."/>
            <person name="Satake H."/>
            <person name="Nakayama K."/>
        </authorList>
    </citation>
    <scope>NUCLEOTIDE SEQUENCE</scope>
</reference>
<name>A0ABQ5AG04_9ASTR</name>
<dbReference type="InterPro" id="IPR043128">
    <property type="entry name" value="Rev_trsase/Diguanyl_cyclase"/>
</dbReference>
<dbReference type="PANTHER" id="PTHR24559:SF444">
    <property type="entry name" value="REVERSE TRANSCRIPTASE DOMAIN-CONTAINING PROTEIN"/>
    <property type="match status" value="1"/>
</dbReference>
<dbReference type="InterPro" id="IPR000477">
    <property type="entry name" value="RT_dom"/>
</dbReference>
<dbReference type="CDD" id="cd01647">
    <property type="entry name" value="RT_LTR"/>
    <property type="match status" value="1"/>
</dbReference>
<evidence type="ECO:0000313" key="4">
    <source>
        <dbReference type="Proteomes" id="UP001151760"/>
    </source>
</evidence>
<dbReference type="InterPro" id="IPR041588">
    <property type="entry name" value="Integrase_H2C2"/>
</dbReference>
<dbReference type="Gene3D" id="3.30.70.270">
    <property type="match status" value="1"/>
</dbReference>
<keyword evidence="4" id="KW-1185">Reference proteome</keyword>
<dbReference type="InterPro" id="IPR053134">
    <property type="entry name" value="RNA-dir_DNA_polymerase"/>
</dbReference>
<dbReference type="Pfam" id="PF00078">
    <property type="entry name" value="RVT_1"/>
    <property type="match status" value="1"/>
</dbReference>
<evidence type="ECO:0000259" key="2">
    <source>
        <dbReference type="Pfam" id="PF17921"/>
    </source>
</evidence>
<dbReference type="Pfam" id="PF17921">
    <property type="entry name" value="Integrase_H2C2"/>
    <property type="match status" value="1"/>
</dbReference>
<dbReference type="Gene3D" id="3.10.10.10">
    <property type="entry name" value="HIV Type 1 Reverse Transcriptase, subunit A, domain 1"/>
    <property type="match status" value="2"/>
</dbReference>
<protein>
    <submittedName>
        <fullName evidence="3">Reverse transcriptase domain-containing protein</fullName>
    </submittedName>
</protein>